<gene>
    <name evidence="2" type="ORF">SAMN04488503_0945</name>
</gene>
<dbReference type="InterPro" id="IPR003959">
    <property type="entry name" value="ATPase_AAA_core"/>
</dbReference>
<dbReference type="Proteomes" id="UP000198324">
    <property type="component" value="Unassembled WGS sequence"/>
</dbReference>
<proteinExistence type="predicted"/>
<dbReference type="SUPFAM" id="SSF52540">
    <property type="entry name" value="P-loop containing nucleoside triphosphate hydrolases"/>
    <property type="match status" value="1"/>
</dbReference>
<dbReference type="GO" id="GO:0005524">
    <property type="term" value="F:ATP binding"/>
    <property type="evidence" value="ECO:0007669"/>
    <property type="project" value="InterPro"/>
</dbReference>
<organism evidence="2 3">
    <name type="scientific">Humidesulfovibrio mexicanus</name>
    <dbReference type="NCBI Taxonomy" id="147047"/>
    <lineage>
        <taxon>Bacteria</taxon>
        <taxon>Pseudomonadati</taxon>
        <taxon>Thermodesulfobacteriota</taxon>
        <taxon>Desulfovibrionia</taxon>
        <taxon>Desulfovibrionales</taxon>
        <taxon>Desulfovibrionaceae</taxon>
        <taxon>Humidesulfovibrio</taxon>
    </lineage>
</organism>
<protein>
    <submittedName>
        <fullName evidence="2">ATPase family associated with various cellular activities (AAA)</fullName>
    </submittedName>
</protein>
<reference evidence="2 3" key="1">
    <citation type="submission" date="2017-06" db="EMBL/GenBank/DDBJ databases">
        <authorList>
            <person name="Kim H.J."/>
            <person name="Triplett B.A."/>
        </authorList>
    </citation>
    <scope>NUCLEOTIDE SEQUENCE [LARGE SCALE GENOMIC DNA]</scope>
    <source>
        <strain evidence="2 3">DSM 13116</strain>
    </source>
</reference>
<dbReference type="InterPro" id="IPR003593">
    <property type="entry name" value="AAA+_ATPase"/>
</dbReference>
<dbReference type="CDD" id="cd00009">
    <property type="entry name" value="AAA"/>
    <property type="match status" value="1"/>
</dbReference>
<dbReference type="Gene3D" id="3.40.50.300">
    <property type="entry name" value="P-loop containing nucleotide triphosphate hydrolases"/>
    <property type="match status" value="1"/>
</dbReference>
<keyword evidence="3" id="KW-1185">Reference proteome</keyword>
<dbReference type="RefSeq" id="WP_179216879.1">
    <property type="nucleotide sequence ID" value="NZ_FZOC01000001.1"/>
</dbReference>
<evidence type="ECO:0000313" key="2">
    <source>
        <dbReference type="EMBL" id="SNR69994.1"/>
    </source>
</evidence>
<evidence type="ECO:0000313" key="3">
    <source>
        <dbReference type="Proteomes" id="UP000198324"/>
    </source>
</evidence>
<sequence length="1387" mass="156928">MLKFLAPSQAPESGKLAEAYHTQNPHVTVREAATAFDWLLQEIHGELAKEPELADLVHLQHCTATLRNTETLLPFAADTNSTVHEIRRMLERPLFSPEALPRIREVFGRKSAALLEWPQSLCTGDWIDRPEEQKLHDLLTDEATRLTLLLGPAGCGKSALMARLANKIRSQGTTFLALKADTLSREVGTLAALQTDLGMPEPLGACLQRLADEGPVVLFVDQLDALCELMVTRHSERLSVLLNVIREAFFLRHRNLKVIVSTRTFEAKHDRRLCDLIDYAERKESREAVARVELGVVPWEAVEAILTRSGVATRGWPAELRRMLTTPQHLDVFLNFLKDAQDVSALTAYPRMLEEVWRRHIEDEEDSADRQDLVIALAKDLAEDEELWAPELQYSSRWSGALKGLKSSGFLCTEGSKAVLGFRHQTLFDFARSKAFLRREDSLSNYVLGKQTSLFVRPILWSALGHLRDVWPKRYCEEFRKLWGGVERKHLRFLLMEFLGRQQAPMPEERGWLLPCLDDPALQAKAMQSMAGSHGWFDILESELLPRMMAEGEANVGPCRVLLFAALSFAQARVVALIRRQWLPRPELDSETLWTLRDAPAWDEATISVLETIVGRMDVAAWLVEDIIGKIAKVDPTRAATFLKTHLDFAFAEMERVENPEFSELLKEREGYSIVKTVGVHPVEFCRVLFPWFIRVLERVSTYEWRDHRYLWLQSFPIDEDHEPSLKSYPLLHAILTSITGYARKDSSGFLAHLKDWQISDRMLVHRLLCRGLALVAPHYPQDVLAYLLADSRRLAVGNMRNAYSGTQSVIRALVPALSPAECLQLEQAIYAWTPHPSQPDDDKQRETERKEWNEETRLRLLNAFPEASRSPALRRKILDRLAAHGPVRDEDSSMRSGWIGSPVSAEEMAGQTDDEIVDLFKLLHDGQDHHPEDWMKGGSVEASREFEKFAEKHQERAMAIIERFEPGNQERPAAHGFQGLHKGGLNKARLFDMLRELHQRGFASSDIRHAAASVLMDRAQSEKGLPDDICGILRGWLAQHEDASEQEPTETIEHGILWDSMRMHALTTNSMLLDSVALGYICRENPVYPEWLQALEEALTGPTNTRSWVASVHTLRYLGRGERAQAAAFVTALLAKHPNMRCSVEGAILLAHAHWWGEDGVVAGWFADMRDAASPFTDQAFGELVSLRHLARPEDTWCAEQVQATLDGNGADPDRLALWRLGCVHTAAHCWKGEETRHRATVLLEQLGPTADEVTAKALLTTFRLADPLPLDAYSERLFQLILGAPHLLEKGHEHFLVEALSAAVEWRPDLVWGICHRIVAMAGIQLGDHRTRWPLESEHLVGIALTLHRLADFMEKGLALYEDMLELEAHGAKDALRDIDRRVLT</sequence>
<evidence type="ECO:0000259" key="1">
    <source>
        <dbReference type="SMART" id="SM00382"/>
    </source>
</evidence>
<dbReference type="SMART" id="SM00382">
    <property type="entry name" value="AAA"/>
    <property type="match status" value="1"/>
</dbReference>
<name>A0A238YH97_9BACT</name>
<dbReference type="Pfam" id="PF00004">
    <property type="entry name" value="AAA"/>
    <property type="match status" value="1"/>
</dbReference>
<accession>A0A238YH97</accession>
<dbReference type="InterPro" id="IPR027417">
    <property type="entry name" value="P-loop_NTPase"/>
</dbReference>
<dbReference type="GO" id="GO:0016887">
    <property type="term" value="F:ATP hydrolysis activity"/>
    <property type="evidence" value="ECO:0007669"/>
    <property type="project" value="InterPro"/>
</dbReference>
<dbReference type="EMBL" id="FZOC01000001">
    <property type="protein sequence ID" value="SNR69994.1"/>
    <property type="molecule type" value="Genomic_DNA"/>
</dbReference>
<feature type="domain" description="AAA+ ATPase" evidence="1">
    <location>
        <begin position="143"/>
        <end position="284"/>
    </location>
</feature>